<dbReference type="Pfam" id="PF04519">
    <property type="entry name" value="Bactofilin"/>
    <property type="match status" value="1"/>
</dbReference>
<sequence length="138" mass="14678">MRKVNKLKEMKTQTTDTLIGAGTVVEGKLHSNASLRIDGSVRGDITCKGDLYIGENAVLQSDVQAANIYHAGKIHGTVTTTGTLHVSKSGKIYGDLNVAKIQIAEGAVFEGTIIMRTEVAKQASAVSQPKNDKVKVVK</sequence>
<keyword evidence="3" id="KW-1185">Reference proteome</keyword>
<dbReference type="Proteomes" id="UP000654993">
    <property type="component" value="Unassembled WGS sequence"/>
</dbReference>
<gene>
    <name evidence="2" type="ORF">PRECH8_03900</name>
</gene>
<accession>A0A916QCM5</accession>
<comment type="caution">
    <text evidence="2">The sequence shown here is derived from an EMBL/GenBank/DDBJ whole genome shotgun (WGS) entry which is preliminary data.</text>
</comment>
<comment type="similarity">
    <text evidence="1">Belongs to the bactofilin family.</text>
</comment>
<dbReference type="RefSeq" id="WP_200965390.1">
    <property type="nucleotide sequence ID" value="NZ_BMAQ01000003.1"/>
</dbReference>
<dbReference type="PANTHER" id="PTHR35024">
    <property type="entry name" value="HYPOTHETICAL CYTOSOLIC PROTEIN"/>
    <property type="match status" value="1"/>
</dbReference>
<dbReference type="EMBL" id="BMAQ01000003">
    <property type="protein sequence ID" value="GFR37094.1"/>
    <property type="molecule type" value="Genomic_DNA"/>
</dbReference>
<evidence type="ECO:0000313" key="2">
    <source>
        <dbReference type="EMBL" id="GFR37094.1"/>
    </source>
</evidence>
<proteinExistence type="inferred from homology"/>
<dbReference type="InterPro" id="IPR007607">
    <property type="entry name" value="BacA/B"/>
</dbReference>
<dbReference type="AlphaFoldDB" id="A0A916QCM5"/>
<organism evidence="2 3">
    <name type="scientific">Insulibacter thermoxylanivorax</name>
    <dbReference type="NCBI Taxonomy" id="2749268"/>
    <lineage>
        <taxon>Bacteria</taxon>
        <taxon>Bacillati</taxon>
        <taxon>Bacillota</taxon>
        <taxon>Bacilli</taxon>
        <taxon>Bacillales</taxon>
        <taxon>Paenibacillaceae</taxon>
        <taxon>Insulibacter</taxon>
    </lineage>
</organism>
<protein>
    <recommendedName>
        <fullName evidence="4">Protein CcmA, bactofilin family</fullName>
    </recommendedName>
</protein>
<evidence type="ECO:0000256" key="1">
    <source>
        <dbReference type="ARBA" id="ARBA00044755"/>
    </source>
</evidence>
<evidence type="ECO:0000313" key="3">
    <source>
        <dbReference type="Proteomes" id="UP000654993"/>
    </source>
</evidence>
<name>A0A916QCM5_9BACL</name>
<reference evidence="2" key="1">
    <citation type="submission" date="2020-08" db="EMBL/GenBank/DDBJ databases">
        <authorList>
            <person name="Uke A."/>
            <person name="Chhe C."/>
            <person name="Baramee S."/>
            <person name="Kosugi A."/>
        </authorList>
    </citation>
    <scope>NUCLEOTIDE SEQUENCE</scope>
    <source>
        <strain evidence="2">DA-C8</strain>
    </source>
</reference>
<reference evidence="2" key="2">
    <citation type="journal article" date="2021" name="Data Brief">
        <title>Draft genome sequence data of the facultative, thermophilic, xylanolytic bacterium Paenibacillus sp. strain DA-C8.</title>
        <authorList>
            <person name="Chhe C."/>
            <person name="Uke A."/>
            <person name="Baramee S."/>
            <person name="Ungkulpasvich U."/>
            <person name="Tachaapaikoon C."/>
            <person name="Pason P."/>
            <person name="Waeonukul R."/>
            <person name="Ratanakhanokchai K."/>
            <person name="Kosugi A."/>
        </authorList>
    </citation>
    <scope>NUCLEOTIDE SEQUENCE</scope>
    <source>
        <strain evidence="2">DA-C8</strain>
    </source>
</reference>
<dbReference type="PANTHER" id="PTHR35024:SF4">
    <property type="entry name" value="POLYMER-FORMING CYTOSKELETAL PROTEIN"/>
    <property type="match status" value="1"/>
</dbReference>
<evidence type="ECO:0008006" key="4">
    <source>
        <dbReference type="Google" id="ProtNLM"/>
    </source>
</evidence>